<comment type="similarity">
    <text evidence="1 10">Belongs to the class-I aminoacyl-tRNA synthetase family.</text>
</comment>
<dbReference type="InterPro" id="IPR014729">
    <property type="entry name" value="Rossmann-like_a/b/a_fold"/>
</dbReference>
<dbReference type="OrthoDB" id="1706657at2759"/>
<dbReference type="FunFam" id="1.10.730.10:FF:000004">
    <property type="entry name" value="Isoleucyl-tRNA synthetase, cytoplasmic"/>
    <property type="match status" value="1"/>
</dbReference>
<keyword evidence="3 10" id="KW-0436">Ligase</keyword>
<reference evidence="13 14" key="1">
    <citation type="submission" date="2014-06" db="EMBL/GenBank/DDBJ databases">
        <authorList>
            <person name="Swart Estienne"/>
        </authorList>
    </citation>
    <scope>NUCLEOTIDE SEQUENCE [LARGE SCALE GENOMIC DNA]</scope>
    <source>
        <strain evidence="13 14">130c</strain>
    </source>
</reference>
<proteinExistence type="inferred from homology"/>
<dbReference type="InterPro" id="IPR002301">
    <property type="entry name" value="Ile-tRNA-ligase"/>
</dbReference>
<evidence type="ECO:0000313" key="13">
    <source>
        <dbReference type="EMBL" id="CDW88578.1"/>
    </source>
</evidence>
<dbReference type="NCBIfam" id="TIGR00392">
    <property type="entry name" value="ileS"/>
    <property type="match status" value="1"/>
</dbReference>
<dbReference type="PRINTS" id="PR00984">
    <property type="entry name" value="TRNASYNTHILE"/>
</dbReference>
<evidence type="ECO:0000256" key="5">
    <source>
        <dbReference type="ARBA" id="ARBA00022840"/>
    </source>
</evidence>
<dbReference type="PANTHER" id="PTHR42780">
    <property type="entry name" value="SOLEUCYL-TRNA SYNTHETASE"/>
    <property type="match status" value="1"/>
</dbReference>
<dbReference type="Pfam" id="PF00133">
    <property type="entry name" value="tRNA-synt_1"/>
    <property type="match status" value="1"/>
</dbReference>
<dbReference type="CDD" id="cd07961">
    <property type="entry name" value="Anticodon_Ia_Ile_ABEc"/>
    <property type="match status" value="1"/>
</dbReference>
<dbReference type="GO" id="GO:0000049">
    <property type="term" value="F:tRNA binding"/>
    <property type="evidence" value="ECO:0007669"/>
    <property type="project" value="InterPro"/>
</dbReference>
<evidence type="ECO:0000259" key="12">
    <source>
        <dbReference type="Pfam" id="PF08264"/>
    </source>
</evidence>
<dbReference type="FunCoup" id="A0A078B4W7">
    <property type="interactions" value="510"/>
</dbReference>
<evidence type="ECO:0000256" key="3">
    <source>
        <dbReference type="ARBA" id="ARBA00022598"/>
    </source>
</evidence>
<dbReference type="InterPro" id="IPR009008">
    <property type="entry name" value="Val/Leu/Ile-tRNA-synth_edit"/>
</dbReference>
<dbReference type="InterPro" id="IPR002300">
    <property type="entry name" value="aa-tRNA-synth_Ia"/>
</dbReference>
<dbReference type="GO" id="GO:0004822">
    <property type="term" value="F:isoleucine-tRNA ligase activity"/>
    <property type="evidence" value="ECO:0007669"/>
    <property type="project" value="UniProtKB-EC"/>
</dbReference>
<keyword evidence="4 10" id="KW-0547">Nucleotide-binding</keyword>
<dbReference type="GO" id="GO:0002161">
    <property type="term" value="F:aminoacyl-tRNA deacylase activity"/>
    <property type="evidence" value="ECO:0007669"/>
    <property type="project" value="InterPro"/>
</dbReference>
<dbReference type="Gene3D" id="3.40.50.620">
    <property type="entry name" value="HUPs"/>
    <property type="match status" value="2"/>
</dbReference>
<comment type="catalytic activity">
    <reaction evidence="9">
        <text>tRNA(Ile) + L-isoleucine + ATP = L-isoleucyl-tRNA(Ile) + AMP + diphosphate</text>
        <dbReference type="Rhea" id="RHEA:11060"/>
        <dbReference type="Rhea" id="RHEA-COMP:9666"/>
        <dbReference type="Rhea" id="RHEA-COMP:9695"/>
        <dbReference type="ChEBI" id="CHEBI:30616"/>
        <dbReference type="ChEBI" id="CHEBI:33019"/>
        <dbReference type="ChEBI" id="CHEBI:58045"/>
        <dbReference type="ChEBI" id="CHEBI:78442"/>
        <dbReference type="ChEBI" id="CHEBI:78528"/>
        <dbReference type="ChEBI" id="CHEBI:456215"/>
        <dbReference type="EC" id="6.1.1.5"/>
    </reaction>
</comment>
<dbReference type="Proteomes" id="UP000039865">
    <property type="component" value="Unassembled WGS sequence"/>
</dbReference>
<dbReference type="FunFam" id="3.40.50.620:FF:000133">
    <property type="entry name" value="Isoleucyl-tRNA synthetase, cytoplasmic"/>
    <property type="match status" value="1"/>
</dbReference>
<dbReference type="InterPro" id="IPR033709">
    <property type="entry name" value="Anticodon_Ile_ABEc"/>
</dbReference>
<dbReference type="EMBL" id="CCKQ01016720">
    <property type="protein sequence ID" value="CDW88578.1"/>
    <property type="molecule type" value="Genomic_DNA"/>
</dbReference>
<evidence type="ECO:0000256" key="4">
    <source>
        <dbReference type="ARBA" id="ARBA00022741"/>
    </source>
</evidence>
<dbReference type="PROSITE" id="PS00178">
    <property type="entry name" value="AA_TRNA_LIGASE_I"/>
    <property type="match status" value="1"/>
</dbReference>
<dbReference type="GO" id="GO:0005524">
    <property type="term" value="F:ATP binding"/>
    <property type="evidence" value="ECO:0007669"/>
    <property type="project" value="UniProtKB-KW"/>
</dbReference>
<dbReference type="InterPro" id="IPR023586">
    <property type="entry name" value="Ile-tRNA-ligase_type2"/>
</dbReference>
<keyword evidence="7 10" id="KW-0030">Aminoacyl-tRNA synthetase</keyword>
<dbReference type="SUPFAM" id="SSF52374">
    <property type="entry name" value="Nucleotidylyl transferase"/>
    <property type="match status" value="1"/>
</dbReference>
<dbReference type="AlphaFoldDB" id="A0A078B4W7"/>
<evidence type="ECO:0000313" key="14">
    <source>
        <dbReference type="Proteomes" id="UP000039865"/>
    </source>
</evidence>
<dbReference type="PANTHER" id="PTHR42780:SF1">
    <property type="entry name" value="ISOLEUCINE--TRNA LIGASE, CYTOPLASMIC"/>
    <property type="match status" value="1"/>
</dbReference>
<evidence type="ECO:0000256" key="9">
    <source>
        <dbReference type="ARBA" id="ARBA00048359"/>
    </source>
</evidence>
<sequence length="1169" mass="136207">MKIISQQLYSLVPERPHFPQEEEKVLEYWNKIDAFQQQLKRTEGKPEYTFYDGPPFATGLPHYGHIAAGTIKDVVTRYATMKGHHVDRRFGWDCHGLPIEYEIDKRDKINSQLEREQIGVKEYNRRCREIVMTYSKDWRHYVGRFGRWIDFDRDYKTMDCNFMESVWWTFKQIFDKGLVYRGSRIMPFSTGCTTVLSNFEAGSNYKEVKDPAIIITFPMVDDPDTSFIAWTTTPWTLPSNLALAINPDFTYIKIRDDEKNQVYILAECRLQYTLKQANIKKHTVLETTKGEYLIGKSYIPLFDYYSHMREEKCFQVIGANFVTSDTGTGIVHCAPGFGEEDYQACLANGLIQPGQAPCPVDFDGKFTDIISDYKGVYIKTADDQIKAHLKEKKRLVCQNIEVHSYPFCWRSQTPLIYRAIDTWFIKVTDIKDQLLKNNENSKWVPAFVQEKRFHNWLRDAKDWCFSRNRYWGNPIPIWASEDMEEIICVGSIKELQELSGCGEITDLHREFIDNITIPSKMGKGELRRIPEVFDCWFESGSMPFAQAHYPFSISEEDFNKRFPANFIAEGLDQTRGWFYTLMVISTAVKGCEPFKNLIVNGIVLAEDGQKMSKSKKNYPDPLEIAHNFGADACRLYLCNSPVVRAEPLKFKSEGVNDIVKYVFLPWFNAYRFLIQNISRWEKSTQQNFTYDPKMKERLFASEDSNIMDKWIIASNQNLIKYVRNEMDNYRLYNVVKHLLHFLEELTNWYVRLNRSRMKGEEGHDDQLTSLNILFDVLLNTTTMISCVTPFLSEYIYQNLRNGIDKNDTTLQVDSIHFLSIPDFNEALINERIESMVQKMQSTIESGRKIRDNSNISVKNPLSKVTLVESDKQTIEDLQKVQQYIKEELNCLDFQIEQNEEAFIQYISDPDHREMGQALKKQYTKQLKEKVSNLSRDQAVEYLKNGKVTIDGVEIQEGWLKITKRFNDQIKQDKNLGSDCNEQTSVILDLRIDENLKGMGIAREIVNKIQKLRKAAKLNIDDVVEIYYEYANGSAFEKIVSDNQKTMKTAVKVPFLNHSTRPSHSVQIAETEYANPNNEKDVIKLRICNPVFSFDETKLSEKYGAHNIEKVNFVNDIKSFVLAHNVESLKKKLQENNGVLRFKLNGTHVELTHKEDFFFSTMEHVHHHNL</sequence>
<dbReference type="FunFam" id="3.40.50.620:FF:000023">
    <property type="entry name" value="Isoleucyl-tRNA synthetase,cytoplasmic"/>
    <property type="match status" value="1"/>
</dbReference>
<keyword evidence="14" id="KW-1185">Reference proteome</keyword>
<evidence type="ECO:0000256" key="1">
    <source>
        <dbReference type="ARBA" id="ARBA00005594"/>
    </source>
</evidence>
<accession>A0A078B4W7</accession>
<dbReference type="Gene3D" id="3.90.740.10">
    <property type="entry name" value="Valyl/Leucyl/Isoleucyl-tRNA synthetase, editing domain"/>
    <property type="match status" value="1"/>
</dbReference>
<dbReference type="InParanoid" id="A0A078B4W7"/>
<dbReference type="OMA" id="EIIVIHK"/>
<dbReference type="InterPro" id="IPR009080">
    <property type="entry name" value="tRNAsynth_Ia_anticodon-bd"/>
</dbReference>
<dbReference type="Pfam" id="PF19302">
    <property type="entry name" value="DUF5915"/>
    <property type="match status" value="1"/>
</dbReference>
<name>A0A078B4W7_STYLE</name>
<evidence type="ECO:0000259" key="11">
    <source>
        <dbReference type="Pfam" id="PF00133"/>
    </source>
</evidence>
<dbReference type="Gene3D" id="1.10.730.10">
    <property type="entry name" value="Isoleucyl-tRNA Synthetase, Domain 1"/>
    <property type="match status" value="1"/>
</dbReference>
<dbReference type="SUPFAM" id="SSF50677">
    <property type="entry name" value="ValRS/IleRS/LeuRS editing domain"/>
    <property type="match status" value="1"/>
</dbReference>
<evidence type="ECO:0000256" key="8">
    <source>
        <dbReference type="ARBA" id="ARBA00032665"/>
    </source>
</evidence>
<organism evidence="13 14">
    <name type="scientific">Stylonychia lemnae</name>
    <name type="common">Ciliate</name>
    <dbReference type="NCBI Taxonomy" id="5949"/>
    <lineage>
        <taxon>Eukaryota</taxon>
        <taxon>Sar</taxon>
        <taxon>Alveolata</taxon>
        <taxon>Ciliophora</taxon>
        <taxon>Intramacronucleata</taxon>
        <taxon>Spirotrichea</taxon>
        <taxon>Stichotrichia</taxon>
        <taxon>Sporadotrichida</taxon>
        <taxon>Oxytrichidae</taxon>
        <taxon>Stylonychinae</taxon>
        <taxon>Stylonychia</taxon>
    </lineage>
</organism>
<dbReference type="EC" id="6.1.1.5" evidence="2"/>
<dbReference type="Pfam" id="PF08264">
    <property type="entry name" value="Anticodon_1"/>
    <property type="match status" value="1"/>
</dbReference>
<keyword evidence="6 10" id="KW-0648">Protein biosynthesis</keyword>
<feature type="domain" description="Methionyl/Valyl/Leucyl/Isoleucyl-tRNA synthetase anticodon-binding" evidence="12">
    <location>
        <begin position="708"/>
        <end position="863"/>
    </location>
</feature>
<dbReference type="SUPFAM" id="SSF47323">
    <property type="entry name" value="Anticodon-binding domain of a subclass of class I aminoacyl-tRNA synthetases"/>
    <property type="match status" value="1"/>
</dbReference>
<evidence type="ECO:0000256" key="2">
    <source>
        <dbReference type="ARBA" id="ARBA00013165"/>
    </source>
</evidence>
<dbReference type="CDD" id="cd00818">
    <property type="entry name" value="IleRS_core"/>
    <property type="match status" value="1"/>
</dbReference>
<evidence type="ECO:0000256" key="7">
    <source>
        <dbReference type="ARBA" id="ARBA00023146"/>
    </source>
</evidence>
<evidence type="ECO:0000256" key="6">
    <source>
        <dbReference type="ARBA" id="ARBA00022917"/>
    </source>
</evidence>
<feature type="domain" description="Aminoacyl-tRNA synthetase class Ia" evidence="11">
    <location>
        <begin position="25"/>
        <end position="647"/>
    </location>
</feature>
<protein>
    <recommendedName>
        <fullName evidence="2">isoleucine--tRNA ligase</fullName>
        <ecNumber evidence="2">6.1.1.5</ecNumber>
    </recommendedName>
    <alternativeName>
        <fullName evidence="8">Isoleucyl-tRNA synthetase</fullName>
    </alternativeName>
</protein>
<gene>
    <name evidence="13" type="primary">Contig16081.g17140</name>
    <name evidence="13" type="ORF">STYLEM_17700</name>
</gene>
<dbReference type="GO" id="GO:0006428">
    <property type="term" value="P:isoleucyl-tRNA aminoacylation"/>
    <property type="evidence" value="ECO:0007669"/>
    <property type="project" value="InterPro"/>
</dbReference>
<dbReference type="InterPro" id="IPR013155">
    <property type="entry name" value="M/V/L/I-tRNA-synth_anticd-bd"/>
</dbReference>
<evidence type="ECO:0000256" key="10">
    <source>
        <dbReference type="RuleBase" id="RU363035"/>
    </source>
</evidence>
<dbReference type="InterPro" id="IPR001412">
    <property type="entry name" value="aa-tRNA-synth_I_CS"/>
</dbReference>
<keyword evidence="5 10" id="KW-0067">ATP-binding</keyword>